<dbReference type="CDD" id="cd00096">
    <property type="entry name" value="Ig"/>
    <property type="match status" value="1"/>
</dbReference>
<dbReference type="Gene3D" id="2.60.40.10">
    <property type="entry name" value="Immunoglobulins"/>
    <property type="match status" value="5"/>
</dbReference>
<dbReference type="InterPro" id="IPR013162">
    <property type="entry name" value="CD80_C2-set"/>
</dbReference>
<dbReference type="InterPro" id="IPR051275">
    <property type="entry name" value="Cell_adhesion_signaling"/>
</dbReference>
<keyword evidence="4 9" id="KW-0472">Membrane</keyword>
<keyword evidence="13" id="KW-1185">Reference proteome</keyword>
<gene>
    <name evidence="12" type="primary">KIRREL3</name>
    <name evidence="12" type="ORF">BLAG_LOCUS840</name>
</gene>
<dbReference type="InterPro" id="IPR003598">
    <property type="entry name" value="Ig_sub2"/>
</dbReference>
<dbReference type="GO" id="GO:0050839">
    <property type="term" value="F:cell adhesion molecule binding"/>
    <property type="evidence" value="ECO:0007669"/>
    <property type="project" value="TreeGrafter"/>
</dbReference>
<dbReference type="CDD" id="cd00099">
    <property type="entry name" value="IgV"/>
    <property type="match status" value="1"/>
</dbReference>
<dbReference type="GO" id="GO:0005911">
    <property type="term" value="C:cell-cell junction"/>
    <property type="evidence" value="ECO:0007669"/>
    <property type="project" value="TreeGrafter"/>
</dbReference>
<dbReference type="PROSITE" id="PS50835">
    <property type="entry name" value="IG_LIKE"/>
    <property type="match status" value="5"/>
</dbReference>
<evidence type="ECO:0000256" key="3">
    <source>
        <dbReference type="ARBA" id="ARBA00022989"/>
    </source>
</evidence>
<dbReference type="Proteomes" id="UP000838412">
    <property type="component" value="Chromosome 1"/>
</dbReference>
<comment type="subcellular location">
    <subcellularLocation>
        <location evidence="1">Membrane</location>
        <topology evidence="1">Single-pass type I membrane protein</topology>
    </subcellularLocation>
</comment>
<evidence type="ECO:0000256" key="2">
    <source>
        <dbReference type="ARBA" id="ARBA00022692"/>
    </source>
</evidence>
<reference evidence="12" key="1">
    <citation type="submission" date="2022-01" db="EMBL/GenBank/DDBJ databases">
        <authorList>
            <person name="Braso-Vives M."/>
        </authorList>
    </citation>
    <scope>NUCLEOTIDE SEQUENCE</scope>
</reference>
<feature type="domain" description="Ig-like" evidence="11">
    <location>
        <begin position="409"/>
        <end position="508"/>
    </location>
</feature>
<keyword evidence="6" id="KW-0325">Glycoprotein</keyword>
<dbReference type="PANTHER" id="PTHR11640:SF164">
    <property type="entry name" value="MAM DOMAIN-CONTAINING GLYCOSYLPHOSPHATIDYLINOSITOL ANCHOR PROTEIN 1"/>
    <property type="match status" value="1"/>
</dbReference>
<protein>
    <submittedName>
        <fullName evidence="12">KIRREL3 protein</fullName>
    </submittedName>
</protein>
<sequence length="712" mass="78951">MAALHVLAVAVEVSLSLVLKVQGAAYRQYPQDTATLLGQPVTLYCSFSGLSAGDVVNWHWYNPSSEAKLYHISAGSLVAPEFSRYSIVGNTQRGEYNLYIKDTSQEDEGNYRCSVFSVRDTKDIELKIIVPPPVSPEITGPRTPRNEGKGLVLTCQSRGGRPLPKLVWYNGTTRQPPVRSVSRVQHRSESVFSELVLPFLTRWDNGANISCVADQGFPKIAPPKITFRKIHVRYAPIVHVPEPVVQAVEGAPANLTCEVDSNPKSEVLWRKFGGPLPEGAEHRGPVLTIPKVTRPDAGIFQCRADNNVKPAGFGTTTLEVLYAPSIKPSFEPEVSVLYGQEVFRQDCSADGKPQPRVRWLRHDTHRLYDNPLTLAPVTYQAEGRYVCVASSVGFPDANRETSINVIGRPDVLSDPSTTSLAGGDSIRLTCTIAADPPPDSLIWTFRGPEGEETRYHGGKNGDVTVTTVVTDRIRSVLSIDSAYAWHSGDYICKATNMFGSDQEEFRVRVKGSKWVLIAAIIVSVATGILLVTIGILCLGLRRGWLFCRKSNGTVDRPDIDPGLYTSQQVDHEISLPSSFDIRADPEKADLCQRDLMARRFKPLPPAKLPPGRFHPVPPEHNTSYVWTEAVPDYSSTERLRPTDDRRVPDQKHQPRADGAATFCRSSRRVDGISKTTIDSDRHETDWRTAHTRMSAAEDYRHRRKQIIAILSD</sequence>
<feature type="compositionally biased region" description="Basic and acidic residues" evidence="8">
    <location>
        <begin position="635"/>
        <end position="655"/>
    </location>
</feature>
<evidence type="ECO:0000313" key="12">
    <source>
        <dbReference type="EMBL" id="CAH1229523.1"/>
    </source>
</evidence>
<proteinExistence type="predicted"/>
<feature type="domain" description="Ig-like" evidence="11">
    <location>
        <begin position="132"/>
        <end position="213"/>
    </location>
</feature>
<keyword evidence="5" id="KW-1015">Disulfide bond</keyword>
<evidence type="ECO:0000256" key="1">
    <source>
        <dbReference type="ARBA" id="ARBA00004479"/>
    </source>
</evidence>
<keyword evidence="3 9" id="KW-1133">Transmembrane helix</keyword>
<feature type="domain" description="Ig-like" evidence="11">
    <location>
        <begin position="324"/>
        <end position="404"/>
    </location>
</feature>
<dbReference type="Pfam" id="PF08205">
    <property type="entry name" value="C2-set_2"/>
    <property type="match status" value="1"/>
</dbReference>
<evidence type="ECO:0000313" key="13">
    <source>
        <dbReference type="Proteomes" id="UP000838412"/>
    </source>
</evidence>
<name>A0A8J9V960_BRALA</name>
<feature type="transmembrane region" description="Helical" evidence="9">
    <location>
        <begin position="514"/>
        <end position="540"/>
    </location>
</feature>
<evidence type="ECO:0000256" key="7">
    <source>
        <dbReference type="ARBA" id="ARBA00023319"/>
    </source>
</evidence>
<evidence type="ECO:0000256" key="10">
    <source>
        <dbReference type="SAM" id="SignalP"/>
    </source>
</evidence>
<evidence type="ECO:0000256" key="6">
    <source>
        <dbReference type="ARBA" id="ARBA00023180"/>
    </source>
</evidence>
<dbReference type="InterPro" id="IPR013783">
    <property type="entry name" value="Ig-like_fold"/>
</dbReference>
<feature type="domain" description="Ig-like" evidence="11">
    <location>
        <begin position="38"/>
        <end position="125"/>
    </location>
</feature>
<dbReference type="SMART" id="SM00406">
    <property type="entry name" value="IGv"/>
    <property type="match status" value="1"/>
</dbReference>
<feature type="signal peptide" evidence="10">
    <location>
        <begin position="1"/>
        <end position="23"/>
    </location>
</feature>
<evidence type="ECO:0000256" key="4">
    <source>
        <dbReference type="ARBA" id="ARBA00023136"/>
    </source>
</evidence>
<dbReference type="Pfam" id="PF07686">
    <property type="entry name" value="V-set"/>
    <property type="match status" value="1"/>
</dbReference>
<dbReference type="GO" id="GO:0005886">
    <property type="term" value="C:plasma membrane"/>
    <property type="evidence" value="ECO:0007669"/>
    <property type="project" value="TreeGrafter"/>
</dbReference>
<dbReference type="SMART" id="SM00409">
    <property type="entry name" value="IG"/>
    <property type="match status" value="5"/>
</dbReference>
<dbReference type="EMBL" id="OV696686">
    <property type="protein sequence ID" value="CAH1229523.1"/>
    <property type="molecule type" value="Genomic_DNA"/>
</dbReference>
<keyword evidence="10" id="KW-0732">Signal</keyword>
<accession>A0A8J9V960</accession>
<dbReference type="GO" id="GO:0098609">
    <property type="term" value="P:cell-cell adhesion"/>
    <property type="evidence" value="ECO:0007669"/>
    <property type="project" value="TreeGrafter"/>
</dbReference>
<evidence type="ECO:0000256" key="5">
    <source>
        <dbReference type="ARBA" id="ARBA00023157"/>
    </source>
</evidence>
<feature type="region of interest" description="Disordered" evidence="8">
    <location>
        <begin position="635"/>
        <end position="658"/>
    </location>
</feature>
<feature type="domain" description="Ig-like" evidence="11">
    <location>
        <begin position="236"/>
        <end position="319"/>
    </location>
</feature>
<dbReference type="OrthoDB" id="10010939at2759"/>
<organism evidence="12 13">
    <name type="scientific">Branchiostoma lanceolatum</name>
    <name type="common">Common lancelet</name>
    <name type="synonym">Amphioxus lanceolatum</name>
    <dbReference type="NCBI Taxonomy" id="7740"/>
    <lineage>
        <taxon>Eukaryota</taxon>
        <taxon>Metazoa</taxon>
        <taxon>Chordata</taxon>
        <taxon>Cephalochordata</taxon>
        <taxon>Leptocardii</taxon>
        <taxon>Amphioxiformes</taxon>
        <taxon>Branchiostomatidae</taxon>
        <taxon>Branchiostoma</taxon>
    </lineage>
</organism>
<evidence type="ECO:0000256" key="9">
    <source>
        <dbReference type="SAM" id="Phobius"/>
    </source>
</evidence>
<evidence type="ECO:0000259" key="11">
    <source>
        <dbReference type="PROSITE" id="PS50835"/>
    </source>
</evidence>
<dbReference type="PANTHER" id="PTHR11640">
    <property type="entry name" value="NEPHRIN"/>
    <property type="match status" value="1"/>
</dbReference>
<keyword evidence="7" id="KW-0393">Immunoglobulin domain</keyword>
<keyword evidence="2 9" id="KW-0812">Transmembrane</keyword>
<dbReference type="InterPro" id="IPR003599">
    <property type="entry name" value="Ig_sub"/>
</dbReference>
<dbReference type="Pfam" id="PF13927">
    <property type="entry name" value="Ig_3"/>
    <property type="match status" value="2"/>
</dbReference>
<evidence type="ECO:0000256" key="8">
    <source>
        <dbReference type="SAM" id="MobiDB-lite"/>
    </source>
</evidence>
<dbReference type="SUPFAM" id="SSF48726">
    <property type="entry name" value="Immunoglobulin"/>
    <property type="match status" value="5"/>
</dbReference>
<dbReference type="SMART" id="SM00408">
    <property type="entry name" value="IGc2"/>
    <property type="match status" value="4"/>
</dbReference>
<dbReference type="AlphaFoldDB" id="A0A8J9V960"/>
<dbReference type="InterPro" id="IPR036179">
    <property type="entry name" value="Ig-like_dom_sf"/>
</dbReference>
<dbReference type="InterPro" id="IPR007110">
    <property type="entry name" value="Ig-like_dom"/>
</dbReference>
<feature type="chain" id="PRO_5035450231" evidence="10">
    <location>
        <begin position="24"/>
        <end position="712"/>
    </location>
</feature>
<dbReference type="InterPro" id="IPR013106">
    <property type="entry name" value="Ig_V-set"/>
</dbReference>